<evidence type="ECO:0000259" key="5">
    <source>
        <dbReference type="PROSITE" id="PS51736"/>
    </source>
</evidence>
<proteinExistence type="predicted"/>
<evidence type="ECO:0000256" key="2">
    <source>
        <dbReference type="ARBA" id="ARBA00023125"/>
    </source>
</evidence>
<dbReference type="CDD" id="cd03768">
    <property type="entry name" value="SR_ResInv"/>
    <property type="match status" value="1"/>
</dbReference>
<dbReference type="SMART" id="SM00857">
    <property type="entry name" value="Resolvase"/>
    <property type="match status" value="1"/>
</dbReference>
<dbReference type="Proteomes" id="UP000664628">
    <property type="component" value="Unassembled WGS sequence"/>
</dbReference>
<dbReference type="SUPFAM" id="SSF53041">
    <property type="entry name" value="Resolvase-like"/>
    <property type="match status" value="1"/>
</dbReference>
<dbReference type="InterPro" id="IPR006118">
    <property type="entry name" value="Recombinase_CS"/>
</dbReference>
<evidence type="ECO:0000313" key="6">
    <source>
        <dbReference type="EMBL" id="MBO0950887.1"/>
    </source>
</evidence>
<dbReference type="PROSITE" id="PS51736">
    <property type="entry name" value="RECOMBINASES_3"/>
    <property type="match status" value="1"/>
</dbReference>
<dbReference type="Pfam" id="PF00239">
    <property type="entry name" value="Resolvase"/>
    <property type="match status" value="1"/>
</dbReference>
<keyword evidence="3" id="KW-0233">DNA recombination</keyword>
<keyword evidence="7" id="KW-1185">Reference proteome</keyword>
<name>A0ABS3JLK0_9BACT</name>
<dbReference type="InterPro" id="IPR006119">
    <property type="entry name" value="Resolv_N"/>
</dbReference>
<dbReference type="PANTHER" id="PTHR30461:SF2">
    <property type="entry name" value="SERINE RECOMBINASE PINE-RELATED"/>
    <property type="match status" value="1"/>
</dbReference>
<dbReference type="InterPro" id="IPR050639">
    <property type="entry name" value="SSR_resolvase"/>
</dbReference>
<dbReference type="EMBL" id="JAFMYW010000006">
    <property type="protein sequence ID" value="MBO0950887.1"/>
    <property type="molecule type" value="Genomic_DNA"/>
</dbReference>
<dbReference type="Gene3D" id="3.40.50.1390">
    <property type="entry name" value="Resolvase, N-terminal catalytic domain"/>
    <property type="match status" value="1"/>
</dbReference>
<evidence type="ECO:0000256" key="1">
    <source>
        <dbReference type="ARBA" id="ARBA00022908"/>
    </source>
</evidence>
<feature type="domain" description="Resolvase/invertase-type recombinase catalytic" evidence="5">
    <location>
        <begin position="3"/>
        <end position="136"/>
    </location>
</feature>
<dbReference type="InterPro" id="IPR036162">
    <property type="entry name" value="Resolvase-like_N_sf"/>
</dbReference>
<protein>
    <submittedName>
        <fullName evidence="6">Recombinase family protein</fullName>
    </submittedName>
</protein>
<keyword evidence="1" id="KW-0229">DNA integration</keyword>
<reference evidence="6 7" key="1">
    <citation type="submission" date="2021-03" db="EMBL/GenBank/DDBJ databases">
        <title>Fibrella sp. HMF5405 genome sequencing and assembly.</title>
        <authorList>
            <person name="Kang H."/>
            <person name="Kim H."/>
            <person name="Bae S."/>
            <person name="Joh K."/>
        </authorList>
    </citation>
    <scope>NUCLEOTIDE SEQUENCE [LARGE SCALE GENOMIC DNA]</scope>
    <source>
        <strain evidence="6 7">HMF5405</strain>
    </source>
</reference>
<evidence type="ECO:0000256" key="4">
    <source>
        <dbReference type="PROSITE-ProRule" id="PRU10137"/>
    </source>
</evidence>
<organism evidence="6 7">
    <name type="scientific">Fibrella forsythiae</name>
    <dbReference type="NCBI Taxonomy" id="2817061"/>
    <lineage>
        <taxon>Bacteria</taxon>
        <taxon>Pseudomonadati</taxon>
        <taxon>Bacteroidota</taxon>
        <taxon>Cytophagia</taxon>
        <taxon>Cytophagales</taxon>
        <taxon>Spirosomataceae</taxon>
        <taxon>Fibrella</taxon>
    </lineage>
</organism>
<feature type="active site" description="O-(5'-phospho-DNA)-serine intermediate" evidence="4">
    <location>
        <position position="11"/>
    </location>
</feature>
<keyword evidence="2" id="KW-0238">DNA-binding</keyword>
<comment type="caution">
    <text evidence="6">The sequence shown here is derived from an EMBL/GenBank/DDBJ whole genome shotgun (WGS) entry which is preliminary data.</text>
</comment>
<evidence type="ECO:0000256" key="3">
    <source>
        <dbReference type="ARBA" id="ARBA00023172"/>
    </source>
</evidence>
<gene>
    <name evidence="6" type="ORF">J2I46_20010</name>
</gene>
<dbReference type="RefSeq" id="WP_207330829.1">
    <property type="nucleotide sequence ID" value="NZ_JAFMYW010000006.1"/>
</dbReference>
<accession>A0ABS3JLK0</accession>
<dbReference type="PROSITE" id="PS00397">
    <property type="entry name" value="RECOMBINASES_1"/>
    <property type="match status" value="1"/>
</dbReference>
<dbReference type="PANTHER" id="PTHR30461">
    <property type="entry name" value="DNA-INVERTASE FROM LAMBDOID PROPHAGE"/>
    <property type="match status" value="1"/>
</dbReference>
<evidence type="ECO:0000313" key="7">
    <source>
        <dbReference type="Proteomes" id="UP000664628"/>
    </source>
</evidence>
<sequence>MNHVFGYARVSTTDQNLDTQIDALERAGCHEIFQDKITGVSTSRPALDRMLAKLRPGDTVMVARFTRLGRSRDHLITLMRDFVQKGIRFQALDLGVDSSTPAGKLVLDIFAALAEYDRESINERTRAGRELAKEKGTHMGRPAGVDQVKLGKVRKAMQAGLSIAEIVSLTEISETTVKRYRKLIGPHYGS</sequence>